<keyword evidence="2" id="KW-1185">Reference proteome</keyword>
<gene>
    <name evidence="1" type="ORF">RM545_16570</name>
</gene>
<dbReference type="InterPro" id="IPR049457">
    <property type="entry name" value="Emfourin"/>
</dbReference>
<evidence type="ECO:0000313" key="1">
    <source>
        <dbReference type="EMBL" id="MDT0648307.1"/>
    </source>
</evidence>
<organism evidence="1 2">
    <name type="scientific">Autumnicola lenta</name>
    <dbReference type="NCBI Taxonomy" id="3075593"/>
    <lineage>
        <taxon>Bacteria</taxon>
        <taxon>Pseudomonadati</taxon>
        <taxon>Bacteroidota</taxon>
        <taxon>Flavobacteriia</taxon>
        <taxon>Flavobacteriales</taxon>
        <taxon>Flavobacteriaceae</taxon>
        <taxon>Autumnicola</taxon>
    </lineage>
</organism>
<proteinExistence type="predicted"/>
<protein>
    <submittedName>
        <fullName evidence="1">Uncharacterized protein</fullName>
    </submittedName>
</protein>
<name>A0ABU3CPM6_9FLAO</name>
<dbReference type="Pfam" id="PF20242">
    <property type="entry name" value="Emfourin"/>
    <property type="match status" value="1"/>
</dbReference>
<comment type="caution">
    <text evidence="1">The sequence shown here is derived from an EMBL/GenBank/DDBJ whole genome shotgun (WGS) entry which is preliminary data.</text>
</comment>
<dbReference type="Proteomes" id="UP001245285">
    <property type="component" value="Unassembled WGS sequence"/>
</dbReference>
<dbReference type="EMBL" id="JAVRHO010000037">
    <property type="protein sequence ID" value="MDT0648307.1"/>
    <property type="molecule type" value="Genomic_DNA"/>
</dbReference>
<dbReference type="RefSeq" id="WP_311496401.1">
    <property type="nucleotide sequence ID" value="NZ_JAVRHO010000037.1"/>
</dbReference>
<accession>A0ABU3CPM6</accession>
<evidence type="ECO:0000313" key="2">
    <source>
        <dbReference type="Proteomes" id="UP001245285"/>
    </source>
</evidence>
<sequence>MKINCIKSGGFLGLQRSCEIETNDLDESEKKAFEEVKKESRRDENVRDTFIYYFKFQENNLEKEIVVEETCLEEEMMPFIRKVDHKLN</sequence>
<reference evidence="1 2" key="1">
    <citation type="submission" date="2023-09" db="EMBL/GenBank/DDBJ databases">
        <authorList>
            <person name="Rey-Velasco X."/>
        </authorList>
    </citation>
    <scope>NUCLEOTIDE SEQUENCE [LARGE SCALE GENOMIC DNA]</scope>
    <source>
        <strain evidence="1 2">F260</strain>
    </source>
</reference>